<proteinExistence type="predicted"/>
<reference evidence="1" key="1">
    <citation type="journal article" date="2015" name="Nature">
        <title>Complex archaea that bridge the gap between prokaryotes and eukaryotes.</title>
        <authorList>
            <person name="Spang A."/>
            <person name="Saw J.H."/>
            <person name="Jorgensen S.L."/>
            <person name="Zaremba-Niedzwiedzka K."/>
            <person name="Martijn J."/>
            <person name="Lind A.E."/>
            <person name="van Eijk R."/>
            <person name="Schleper C."/>
            <person name="Guy L."/>
            <person name="Ettema T.J."/>
        </authorList>
    </citation>
    <scope>NUCLEOTIDE SEQUENCE</scope>
</reference>
<comment type="caution">
    <text evidence="1">The sequence shown here is derived from an EMBL/GenBank/DDBJ whole genome shotgun (WGS) entry which is preliminary data.</text>
</comment>
<accession>A0A0F9WAY0</accession>
<organism evidence="1">
    <name type="scientific">marine sediment metagenome</name>
    <dbReference type="NCBI Taxonomy" id="412755"/>
    <lineage>
        <taxon>unclassified sequences</taxon>
        <taxon>metagenomes</taxon>
        <taxon>ecological metagenomes</taxon>
    </lineage>
</organism>
<dbReference type="EMBL" id="LAZR01000193">
    <property type="protein sequence ID" value="KKN82896.1"/>
    <property type="molecule type" value="Genomic_DNA"/>
</dbReference>
<protein>
    <submittedName>
        <fullName evidence="1">Uncharacterized protein</fullName>
    </submittedName>
</protein>
<gene>
    <name evidence="1" type="ORF">LCGC14_0304360</name>
</gene>
<dbReference type="AlphaFoldDB" id="A0A0F9WAY0"/>
<evidence type="ECO:0000313" key="1">
    <source>
        <dbReference type="EMBL" id="KKN82896.1"/>
    </source>
</evidence>
<sequence>MLSDIIVGRSSYGGDRGRDDLHRHATFSCGFRSWMKRLLMRFRAA</sequence>
<name>A0A0F9WAY0_9ZZZZ</name>